<feature type="transmembrane region" description="Helical" evidence="7">
    <location>
        <begin position="343"/>
        <end position="366"/>
    </location>
</feature>
<evidence type="ECO:0000313" key="9">
    <source>
        <dbReference type="Proteomes" id="UP000252770"/>
    </source>
</evidence>
<protein>
    <submittedName>
        <fullName evidence="8">MFS transporter</fullName>
    </submittedName>
</protein>
<evidence type="ECO:0000256" key="4">
    <source>
        <dbReference type="ARBA" id="ARBA00022692"/>
    </source>
</evidence>
<comment type="caution">
    <text evidence="8">The sequence shown here is derived from an EMBL/GenBank/DDBJ whole genome shotgun (WGS) entry which is preliminary data.</text>
</comment>
<feature type="transmembrane region" description="Helical" evidence="7">
    <location>
        <begin position="218"/>
        <end position="241"/>
    </location>
</feature>
<dbReference type="AlphaFoldDB" id="A0A367YSK2"/>
<dbReference type="SUPFAM" id="SSF103473">
    <property type="entry name" value="MFS general substrate transporter"/>
    <property type="match status" value="1"/>
</dbReference>
<feature type="transmembrane region" description="Helical" evidence="7">
    <location>
        <begin position="74"/>
        <end position="94"/>
    </location>
</feature>
<evidence type="ECO:0000256" key="6">
    <source>
        <dbReference type="ARBA" id="ARBA00023136"/>
    </source>
</evidence>
<feature type="transmembrane region" description="Helical" evidence="7">
    <location>
        <begin position="372"/>
        <end position="395"/>
    </location>
</feature>
<keyword evidence="4 7" id="KW-0812">Transmembrane</keyword>
<proteinExistence type="predicted"/>
<dbReference type="InterPro" id="IPR010290">
    <property type="entry name" value="TM_effector"/>
</dbReference>
<dbReference type="RefSeq" id="WP_114128142.1">
    <property type="nucleotide sequence ID" value="NZ_QOUI01000015.1"/>
</dbReference>
<evidence type="ECO:0000256" key="7">
    <source>
        <dbReference type="SAM" id="Phobius"/>
    </source>
</evidence>
<dbReference type="CDD" id="cd06173">
    <property type="entry name" value="MFS_MefA_like"/>
    <property type="match status" value="1"/>
</dbReference>
<sequence>MFRSLHTRNYRLFFVGGLISNTGVWMQRTAQSWIVLVLSGGNGLALGSATFLQFAPVLLLSIPAGILSDRFSKINLLVVTQALMGGVSAVMAVLDATGVLALPHVYLLAAVLGVITALDAPARQSFVSELVGLEHVVNAIGLNSASFNVARLLGPAVAGLVIGHLATWVLFAAHALSSVAIVSSLLRLDRTSLFQVRRSSTVRGQVVEGFRYLGRTPVLILFVACASLLSAVGLNSLQVVLPLVATQTFQVGAVGFGLLTASLAVGSLLGALLSGRAVGIPRRRWVFGTAIGFGASQMVVSVIPVYPGFAVGLAVSGLLFMSFVVAVNTSVQLTAAVEMRSRVVAAYMMFFLGGGALGAPVLGLVADQLGPRTTICCAGAVGVLVGGGCALLLFLGGRRRARSAVVVTGVAEAPGTSVGH</sequence>
<dbReference type="EMBL" id="QOUI01000015">
    <property type="protein sequence ID" value="RCK68002.1"/>
    <property type="molecule type" value="Genomic_DNA"/>
</dbReference>
<keyword evidence="2" id="KW-0813">Transport</keyword>
<comment type="subcellular location">
    <subcellularLocation>
        <location evidence="1">Cell membrane</location>
        <topology evidence="1">Multi-pass membrane protein</topology>
    </subcellularLocation>
</comment>
<dbReference type="PANTHER" id="PTHR23513:SF11">
    <property type="entry name" value="STAPHYLOFERRIN A TRANSPORTER"/>
    <property type="match status" value="1"/>
</dbReference>
<evidence type="ECO:0000256" key="5">
    <source>
        <dbReference type="ARBA" id="ARBA00022989"/>
    </source>
</evidence>
<feature type="transmembrane region" description="Helical" evidence="7">
    <location>
        <begin position="253"/>
        <end position="273"/>
    </location>
</feature>
<gene>
    <name evidence="8" type="ORF">DT076_18260</name>
</gene>
<reference evidence="8 9" key="1">
    <citation type="submission" date="2018-07" db="EMBL/GenBank/DDBJ databases">
        <title>Desertimonas flava gen. nov. sp. nov.</title>
        <authorList>
            <person name="Liu S."/>
        </authorList>
    </citation>
    <scope>NUCLEOTIDE SEQUENCE [LARGE SCALE GENOMIC DNA]</scope>
    <source>
        <strain evidence="8 9">16Sb5-5</strain>
    </source>
</reference>
<accession>A0A367YSK2</accession>
<dbReference type="PANTHER" id="PTHR23513">
    <property type="entry name" value="INTEGRAL MEMBRANE EFFLUX PROTEIN-RELATED"/>
    <property type="match status" value="1"/>
</dbReference>
<keyword evidence="9" id="KW-1185">Reference proteome</keyword>
<dbReference type="Pfam" id="PF05977">
    <property type="entry name" value="MFS_3"/>
    <property type="match status" value="1"/>
</dbReference>
<name>A0A367YSK2_9ACTN</name>
<dbReference type="InterPro" id="IPR036259">
    <property type="entry name" value="MFS_trans_sf"/>
</dbReference>
<evidence type="ECO:0000256" key="2">
    <source>
        <dbReference type="ARBA" id="ARBA00022448"/>
    </source>
</evidence>
<feature type="transmembrane region" description="Helical" evidence="7">
    <location>
        <begin position="285"/>
        <end position="303"/>
    </location>
</feature>
<evidence type="ECO:0000256" key="1">
    <source>
        <dbReference type="ARBA" id="ARBA00004651"/>
    </source>
</evidence>
<keyword evidence="5 7" id="KW-1133">Transmembrane helix</keyword>
<keyword evidence="3" id="KW-1003">Cell membrane</keyword>
<dbReference type="GO" id="GO:0005886">
    <property type="term" value="C:plasma membrane"/>
    <property type="evidence" value="ECO:0007669"/>
    <property type="project" value="UniProtKB-SubCell"/>
</dbReference>
<dbReference type="Gene3D" id="1.20.1250.20">
    <property type="entry name" value="MFS general substrate transporter like domains"/>
    <property type="match status" value="1"/>
</dbReference>
<evidence type="ECO:0000256" key="3">
    <source>
        <dbReference type="ARBA" id="ARBA00022475"/>
    </source>
</evidence>
<feature type="transmembrane region" description="Helical" evidence="7">
    <location>
        <begin position="33"/>
        <end position="62"/>
    </location>
</feature>
<organism evidence="8 9">
    <name type="scientific">Desertihabitans brevis</name>
    <dbReference type="NCBI Taxonomy" id="2268447"/>
    <lineage>
        <taxon>Bacteria</taxon>
        <taxon>Bacillati</taxon>
        <taxon>Actinomycetota</taxon>
        <taxon>Actinomycetes</taxon>
        <taxon>Propionibacteriales</taxon>
        <taxon>Propionibacteriaceae</taxon>
        <taxon>Desertihabitans</taxon>
    </lineage>
</organism>
<evidence type="ECO:0000313" key="8">
    <source>
        <dbReference type="EMBL" id="RCK68002.1"/>
    </source>
</evidence>
<dbReference type="Proteomes" id="UP000252770">
    <property type="component" value="Unassembled WGS sequence"/>
</dbReference>
<feature type="transmembrane region" description="Helical" evidence="7">
    <location>
        <begin position="165"/>
        <end position="188"/>
    </location>
</feature>
<feature type="transmembrane region" description="Helical" evidence="7">
    <location>
        <begin position="12"/>
        <end position="27"/>
    </location>
</feature>
<keyword evidence="6 7" id="KW-0472">Membrane</keyword>
<feature type="transmembrane region" description="Helical" evidence="7">
    <location>
        <begin position="309"/>
        <end position="331"/>
    </location>
</feature>